<reference evidence="1 2" key="1">
    <citation type="submission" date="2018-09" db="EMBL/GenBank/DDBJ databases">
        <title>Mesorhizobium carmichaelinearum sp. nov. isolated from Carmichaelinea spp. root nodules in New Zealand.</title>
        <authorList>
            <person name="De Meyer S.E."/>
        </authorList>
    </citation>
    <scope>NUCLEOTIDE SEQUENCE [LARGE SCALE GENOMIC DNA]</scope>
    <source>
        <strain evidence="1 2">LMG 28313</strain>
    </source>
</reference>
<organism evidence="1 2">
    <name type="scientific">Mesorhizobium jarvisii</name>
    <dbReference type="NCBI Taxonomy" id="1777867"/>
    <lineage>
        <taxon>Bacteria</taxon>
        <taxon>Pseudomonadati</taxon>
        <taxon>Pseudomonadota</taxon>
        <taxon>Alphaproteobacteria</taxon>
        <taxon>Hyphomicrobiales</taxon>
        <taxon>Phyllobacteriaceae</taxon>
        <taxon>Mesorhizobium</taxon>
    </lineage>
</organism>
<dbReference type="EMBL" id="QZXA01000004">
    <property type="protein sequence ID" value="RJT34488.1"/>
    <property type="molecule type" value="Genomic_DNA"/>
</dbReference>
<dbReference type="RefSeq" id="WP_038651731.1">
    <property type="nucleotide sequence ID" value="NZ_CP033507.1"/>
</dbReference>
<dbReference type="GO" id="GO:0000155">
    <property type="term" value="F:phosphorelay sensor kinase activity"/>
    <property type="evidence" value="ECO:0007669"/>
    <property type="project" value="InterPro"/>
</dbReference>
<sequence length="343" mass="36136">MTPPNQPLATYLDDPPSDGQTMRERRYYRAYGLTVASDVALPELEPAEPAAADILIAIGTIDMPKPSSEAATIFRFEPDRQYLAWHAVGSFLISNASRIDIEPAPGVDDALLAFPLLGPVMALLLHQRGLLVLHASAIAVAGRGAIFMGDKGAGKSTTASALIRAGHHLLTDDVVALHLARPDAPMIVPGFPQIKLAADAAAAISLGQAEVRPQVHPAIEKMQHRLHGAFSGGMVPATRIYVLERGAKAAVSALPGIAALPAIIKFSYVTRFGRAALSGDFAALHLRQCSAIANHVGVFRLEVPTGLDRIGEAVALIESDLAAGDLAAQDLMTGDLAAGRRQR</sequence>
<dbReference type="Gene3D" id="3.40.50.300">
    <property type="entry name" value="P-loop containing nucleotide triphosphate hydrolases"/>
    <property type="match status" value="1"/>
</dbReference>
<dbReference type="AlphaFoldDB" id="A0A6M7TB82"/>
<gene>
    <name evidence="1" type="ORF">D3242_11750</name>
</gene>
<keyword evidence="2" id="KW-1185">Reference proteome</keyword>
<keyword evidence="1" id="KW-0808">Transferase</keyword>
<proteinExistence type="predicted"/>
<dbReference type="SUPFAM" id="SSF53795">
    <property type="entry name" value="PEP carboxykinase-like"/>
    <property type="match status" value="1"/>
</dbReference>
<comment type="caution">
    <text evidence="1">The sequence shown here is derived from an EMBL/GenBank/DDBJ whole genome shotgun (WGS) entry which is preliminary data.</text>
</comment>
<dbReference type="Pfam" id="PF07475">
    <property type="entry name" value="Hpr_kinase_C"/>
    <property type="match status" value="1"/>
</dbReference>
<accession>A0A6M7TB82</accession>
<evidence type="ECO:0000313" key="2">
    <source>
        <dbReference type="Proteomes" id="UP000275530"/>
    </source>
</evidence>
<dbReference type="Proteomes" id="UP000275530">
    <property type="component" value="Unassembled WGS sequence"/>
</dbReference>
<keyword evidence="1" id="KW-0418">Kinase</keyword>
<dbReference type="GO" id="GO:0005524">
    <property type="term" value="F:ATP binding"/>
    <property type="evidence" value="ECO:0007669"/>
    <property type="project" value="InterPro"/>
</dbReference>
<name>A0A6M7TB82_9HYPH</name>
<dbReference type="InterPro" id="IPR027417">
    <property type="entry name" value="P-loop_NTPase"/>
</dbReference>
<protein>
    <submittedName>
        <fullName evidence="1">Serine kinase</fullName>
    </submittedName>
</protein>
<dbReference type="GO" id="GO:0006109">
    <property type="term" value="P:regulation of carbohydrate metabolic process"/>
    <property type="evidence" value="ECO:0007669"/>
    <property type="project" value="InterPro"/>
</dbReference>
<evidence type="ECO:0000313" key="1">
    <source>
        <dbReference type="EMBL" id="RJT34488.1"/>
    </source>
</evidence>
<dbReference type="InterPro" id="IPR011104">
    <property type="entry name" value="Hpr_kin/Pase_C"/>
</dbReference>